<gene>
    <name evidence="1" type="ORF">MILVUS5_LOCUS12929</name>
</gene>
<evidence type="ECO:0000313" key="1">
    <source>
        <dbReference type="EMBL" id="CAJ2643761.1"/>
    </source>
</evidence>
<protein>
    <submittedName>
        <fullName evidence="1">Uncharacterized protein</fullName>
    </submittedName>
</protein>
<dbReference type="EMBL" id="CASHSV030000034">
    <property type="protein sequence ID" value="CAJ2643761.1"/>
    <property type="molecule type" value="Genomic_DNA"/>
</dbReference>
<sequence length="97" mass="10482">MASSSGTQNVQPTIASASVGVAEVAKNGRGMKTDPAWEHGVMIDEATRRVRCNYCLQEFTGGAYRLKHHLARTSKDAKSCKLVPDDAKKAMEILSMA</sequence>
<evidence type="ECO:0000313" key="2">
    <source>
        <dbReference type="Proteomes" id="UP001177021"/>
    </source>
</evidence>
<organism evidence="1 2">
    <name type="scientific">Trifolium pratense</name>
    <name type="common">Red clover</name>
    <dbReference type="NCBI Taxonomy" id="57577"/>
    <lineage>
        <taxon>Eukaryota</taxon>
        <taxon>Viridiplantae</taxon>
        <taxon>Streptophyta</taxon>
        <taxon>Embryophyta</taxon>
        <taxon>Tracheophyta</taxon>
        <taxon>Spermatophyta</taxon>
        <taxon>Magnoliopsida</taxon>
        <taxon>eudicotyledons</taxon>
        <taxon>Gunneridae</taxon>
        <taxon>Pentapetalae</taxon>
        <taxon>rosids</taxon>
        <taxon>fabids</taxon>
        <taxon>Fabales</taxon>
        <taxon>Fabaceae</taxon>
        <taxon>Papilionoideae</taxon>
        <taxon>50 kb inversion clade</taxon>
        <taxon>NPAAA clade</taxon>
        <taxon>Hologalegina</taxon>
        <taxon>IRL clade</taxon>
        <taxon>Trifolieae</taxon>
        <taxon>Trifolium</taxon>
    </lineage>
</organism>
<dbReference type="Proteomes" id="UP001177021">
    <property type="component" value="Unassembled WGS sequence"/>
</dbReference>
<proteinExistence type="predicted"/>
<keyword evidence="2" id="KW-1185">Reference proteome</keyword>
<accession>A0ACB0JFF0</accession>
<reference evidence="1" key="1">
    <citation type="submission" date="2023-10" db="EMBL/GenBank/DDBJ databases">
        <authorList>
            <person name="Rodriguez Cubillos JULIANA M."/>
            <person name="De Vega J."/>
        </authorList>
    </citation>
    <scope>NUCLEOTIDE SEQUENCE</scope>
</reference>
<name>A0ACB0JFF0_TRIPR</name>
<comment type="caution">
    <text evidence="1">The sequence shown here is derived from an EMBL/GenBank/DDBJ whole genome shotgun (WGS) entry which is preliminary data.</text>
</comment>